<evidence type="ECO:0000313" key="2">
    <source>
        <dbReference type="Proteomes" id="UP000008177"/>
    </source>
</evidence>
<evidence type="ECO:0000313" key="1">
    <source>
        <dbReference type="EMBL" id="CCD44839.1"/>
    </source>
</evidence>
<sequence>MICFQVKRSRSLGSQARKVLHTGKFIYHKGIGRLNLHLQGPPDTLNFL</sequence>
<name>G2XWG9_BOTF4</name>
<dbReference type="HOGENOM" id="CLU_3159867_0_0_1"/>
<dbReference type="EMBL" id="FQ790272">
    <property type="protein sequence ID" value="CCD44839.1"/>
    <property type="molecule type" value="Genomic_DNA"/>
</dbReference>
<gene>
    <name evidence="1" type="ORF">BofuT4_uP051880.1</name>
</gene>
<proteinExistence type="predicted"/>
<dbReference type="Proteomes" id="UP000008177">
    <property type="component" value="Unplaced contigs"/>
</dbReference>
<protein>
    <submittedName>
        <fullName evidence="1">Uncharacterized protein</fullName>
    </submittedName>
</protein>
<reference evidence="2" key="1">
    <citation type="journal article" date="2011" name="PLoS Genet.">
        <title>Genomic analysis of the necrotrophic fungal pathogens Sclerotinia sclerotiorum and Botrytis cinerea.</title>
        <authorList>
            <person name="Amselem J."/>
            <person name="Cuomo C.A."/>
            <person name="van Kan J.A."/>
            <person name="Viaud M."/>
            <person name="Benito E.P."/>
            <person name="Couloux A."/>
            <person name="Coutinho P.M."/>
            <person name="de Vries R.P."/>
            <person name="Dyer P.S."/>
            <person name="Fillinger S."/>
            <person name="Fournier E."/>
            <person name="Gout L."/>
            <person name="Hahn M."/>
            <person name="Kohn L."/>
            <person name="Lapalu N."/>
            <person name="Plummer K.M."/>
            <person name="Pradier J.M."/>
            <person name="Quevillon E."/>
            <person name="Sharon A."/>
            <person name="Simon A."/>
            <person name="ten Have A."/>
            <person name="Tudzynski B."/>
            <person name="Tudzynski P."/>
            <person name="Wincker P."/>
            <person name="Andrew M."/>
            <person name="Anthouard V."/>
            <person name="Beever R.E."/>
            <person name="Beffa R."/>
            <person name="Benoit I."/>
            <person name="Bouzid O."/>
            <person name="Brault B."/>
            <person name="Chen Z."/>
            <person name="Choquer M."/>
            <person name="Collemare J."/>
            <person name="Cotton P."/>
            <person name="Danchin E.G."/>
            <person name="Da Silva C."/>
            <person name="Gautier A."/>
            <person name="Giraud C."/>
            <person name="Giraud T."/>
            <person name="Gonzalez C."/>
            <person name="Grossetete S."/>
            <person name="Guldener U."/>
            <person name="Henrissat B."/>
            <person name="Howlett B.J."/>
            <person name="Kodira C."/>
            <person name="Kretschmer M."/>
            <person name="Lappartient A."/>
            <person name="Leroch M."/>
            <person name="Levis C."/>
            <person name="Mauceli E."/>
            <person name="Neuveglise C."/>
            <person name="Oeser B."/>
            <person name="Pearson M."/>
            <person name="Poulain J."/>
            <person name="Poussereau N."/>
            <person name="Quesneville H."/>
            <person name="Rascle C."/>
            <person name="Schumacher J."/>
            <person name="Segurens B."/>
            <person name="Sexton A."/>
            <person name="Silva E."/>
            <person name="Sirven C."/>
            <person name="Soanes D.M."/>
            <person name="Talbot N.J."/>
            <person name="Templeton M."/>
            <person name="Yandava C."/>
            <person name="Yarden O."/>
            <person name="Zeng Q."/>
            <person name="Rollins J.A."/>
            <person name="Lebrun M.H."/>
            <person name="Dickman M."/>
        </authorList>
    </citation>
    <scope>NUCLEOTIDE SEQUENCE [LARGE SCALE GENOMIC DNA]</scope>
    <source>
        <strain evidence="2">T4</strain>
    </source>
</reference>
<dbReference type="InParanoid" id="G2XWG9"/>
<organism evidence="1 2">
    <name type="scientific">Botryotinia fuckeliana (strain T4)</name>
    <name type="common">Noble rot fungus</name>
    <name type="synonym">Botrytis cinerea</name>
    <dbReference type="NCBI Taxonomy" id="999810"/>
    <lineage>
        <taxon>Eukaryota</taxon>
        <taxon>Fungi</taxon>
        <taxon>Dikarya</taxon>
        <taxon>Ascomycota</taxon>
        <taxon>Pezizomycotina</taxon>
        <taxon>Leotiomycetes</taxon>
        <taxon>Helotiales</taxon>
        <taxon>Sclerotiniaceae</taxon>
        <taxon>Botrytis</taxon>
    </lineage>
</organism>
<accession>G2XWG9</accession>
<dbReference type="AlphaFoldDB" id="G2XWG9"/>